<evidence type="ECO:0000256" key="1">
    <source>
        <dbReference type="SAM" id="MobiDB-lite"/>
    </source>
</evidence>
<feature type="compositionally biased region" description="Polar residues" evidence="1">
    <location>
        <begin position="170"/>
        <end position="180"/>
    </location>
</feature>
<name>A0A5B7GW16_PORTR</name>
<comment type="caution">
    <text evidence="2">The sequence shown here is derived from an EMBL/GenBank/DDBJ whole genome shotgun (WGS) entry which is preliminary data.</text>
</comment>
<sequence length="180" mass="20030">MCFPRLVPHTDSTRGWITIAFSTYPFQDLKCLHAGTCYRTPNISLFCQRKKKKTRKEKINFALNRQESGQQARLLTGSYTASRFISSSFPFYLALEAARAIEETPFVPPPAYSVPDLLNAPFLLYMKASGNVYVSKGSKDVFEAPGSSPDEPAALEEEEAPPMWEGAPQGTRSLASKILQ</sequence>
<evidence type="ECO:0000313" key="3">
    <source>
        <dbReference type="Proteomes" id="UP000324222"/>
    </source>
</evidence>
<protein>
    <submittedName>
        <fullName evidence="2">Uncharacterized protein</fullName>
    </submittedName>
</protein>
<dbReference type="Proteomes" id="UP000324222">
    <property type="component" value="Unassembled WGS sequence"/>
</dbReference>
<accession>A0A5B7GW16</accession>
<proteinExistence type="predicted"/>
<organism evidence="2 3">
    <name type="scientific">Portunus trituberculatus</name>
    <name type="common">Swimming crab</name>
    <name type="synonym">Neptunus trituberculatus</name>
    <dbReference type="NCBI Taxonomy" id="210409"/>
    <lineage>
        <taxon>Eukaryota</taxon>
        <taxon>Metazoa</taxon>
        <taxon>Ecdysozoa</taxon>
        <taxon>Arthropoda</taxon>
        <taxon>Crustacea</taxon>
        <taxon>Multicrustacea</taxon>
        <taxon>Malacostraca</taxon>
        <taxon>Eumalacostraca</taxon>
        <taxon>Eucarida</taxon>
        <taxon>Decapoda</taxon>
        <taxon>Pleocyemata</taxon>
        <taxon>Brachyura</taxon>
        <taxon>Eubrachyura</taxon>
        <taxon>Portunoidea</taxon>
        <taxon>Portunidae</taxon>
        <taxon>Portuninae</taxon>
        <taxon>Portunus</taxon>
    </lineage>
</organism>
<dbReference type="AlphaFoldDB" id="A0A5B7GW16"/>
<evidence type="ECO:0000313" key="2">
    <source>
        <dbReference type="EMBL" id="MPC61545.1"/>
    </source>
</evidence>
<gene>
    <name evidence="2" type="ORF">E2C01_055618</name>
</gene>
<reference evidence="2 3" key="1">
    <citation type="submission" date="2019-05" db="EMBL/GenBank/DDBJ databases">
        <title>Another draft genome of Portunus trituberculatus and its Hox gene families provides insights of decapod evolution.</title>
        <authorList>
            <person name="Jeong J.-H."/>
            <person name="Song I."/>
            <person name="Kim S."/>
            <person name="Choi T."/>
            <person name="Kim D."/>
            <person name="Ryu S."/>
            <person name="Kim W."/>
        </authorList>
    </citation>
    <scope>NUCLEOTIDE SEQUENCE [LARGE SCALE GENOMIC DNA]</scope>
    <source>
        <tissue evidence="2">Muscle</tissue>
    </source>
</reference>
<feature type="region of interest" description="Disordered" evidence="1">
    <location>
        <begin position="141"/>
        <end position="180"/>
    </location>
</feature>
<dbReference type="EMBL" id="VSRR010018637">
    <property type="protein sequence ID" value="MPC61545.1"/>
    <property type="molecule type" value="Genomic_DNA"/>
</dbReference>
<keyword evidence="3" id="KW-1185">Reference proteome</keyword>